<name>A0A5C3KW17_COPMA</name>
<dbReference type="SUPFAM" id="SSF47823">
    <property type="entry name" value="lambda integrase-like, N-terminal domain"/>
    <property type="match status" value="1"/>
</dbReference>
<dbReference type="Gene3D" id="1.10.443.10">
    <property type="entry name" value="Intergrase catalytic core"/>
    <property type="match status" value="1"/>
</dbReference>
<feature type="non-terminal residue" evidence="3">
    <location>
        <position position="1"/>
    </location>
</feature>
<gene>
    <name evidence="3" type="ORF">FA15DRAFT_592269</name>
</gene>
<dbReference type="GO" id="GO:0003677">
    <property type="term" value="F:DNA binding"/>
    <property type="evidence" value="ECO:0007669"/>
    <property type="project" value="UniProtKB-KW"/>
</dbReference>
<dbReference type="SUPFAM" id="SSF56349">
    <property type="entry name" value="DNA breaking-rejoining enzymes"/>
    <property type="match status" value="1"/>
</dbReference>
<sequence length="346" mass="38456">TLSRSLSETTLTTYAAGPLCFTQFCNRWSIDKDNRMPASPILLSAFLGSHAGTVSSPTAKNWVAGMRMWHIINNAEWHSDHEWVRLALRTACKEGSRFKCPLRSPVTIRHLRVLKEHLRTNEPYGAAVFVVAIVTFFGCHRLGETTVPSNTGFDSKLHATRASEITFSTTADGIETVDICIPWTKTTKEAGGTIILTAHGDDICPVEALKNHLKINNLPKEASLFAYRKNPVSNKDLNNTIPWVHMHKQDFLKMVNHFWTFHSLGAINGHSFRIGGTVALLLAGVPPKMVAATGGWTSLAFLGYWRRIEDIVTAATSQAYRQKTITEIGVAFEKFRIQQNLPVSSL</sequence>
<reference evidence="3 4" key="1">
    <citation type="journal article" date="2019" name="Nat. Ecol. Evol.">
        <title>Megaphylogeny resolves global patterns of mushroom evolution.</title>
        <authorList>
            <person name="Varga T."/>
            <person name="Krizsan K."/>
            <person name="Foldi C."/>
            <person name="Dima B."/>
            <person name="Sanchez-Garcia M."/>
            <person name="Sanchez-Ramirez S."/>
            <person name="Szollosi G.J."/>
            <person name="Szarkandi J.G."/>
            <person name="Papp V."/>
            <person name="Albert L."/>
            <person name="Andreopoulos W."/>
            <person name="Angelini C."/>
            <person name="Antonin V."/>
            <person name="Barry K.W."/>
            <person name="Bougher N.L."/>
            <person name="Buchanan P."/>
            <person name="Buyck B."/>
            <person name="Bense V."/>
            <person name="Catcheside P."/>
            <person name="Chovatia M."/>
            <person name="Cooper J."/>
            <person name="Damon W."/>
            <person name="Desjardin D."/>
            <person name="Finy P."/>
            <person name="Geml J."/>
            <person name="Haridas S."/>
            <person name="Hughes K."/>
            <person name="Justo A."/>
            <person name="Karasinski D."/>
            <person name="Kautmanova I."/>
            <person name="Kiss B."/>
            <person name="Kocsube S."/>
            <person name="Kotiranta H."/>
            <person name="LaButti K.M."/>
            <person name="Lechner B.E."/>
            <person name="Liimatainen K."/>
            <person name="Lipzen A."/>
            <person name="Lukacs Z."/>
            <person name="Mihaltcheva S."/>
            <person name="Morgado L.N."/>
            <person name="Niskanen T."/>
            <person name="Noordeloos M.E."/>
            <person name="Ohm R.A."/>
            <person name="Ortiz-Santana B."/>
            <person name="Ovrebo C."/>
            <person name="Racz N."/>
            <person name="Riley R."/>
            <person name="Savchenko A."/>
            <person name="Shiryaev A."/>
            <person name="Soop K."/>
            <person name="Spirin V."/>
            <person name="Szebenyi C."/>
            <person name="Tomsovsky M."/>
            <person name="Tulloss R.E."/>
            <person name="Uehling J."/>
            <person name="Grigoriev I.V."/>
            <person name="Vagvolgyi C."/>
            <person name="Papp T."/>
            <person name="Martin F.M."/>
            <person name="Miettinen O."/>
            <person name="Hibbett D.S."/>
            <person name="Nagy L.G."/>
        </authorList>
    </citation>
    <scope>NUCLEOTIDE SEQUENCE [LARGE SCALE GENOMIC DNA]</scope>
    <source>
        <strain evidence="3 4">CBS 121175</strain>
    </source>
</reference>
<dbReference type="OrthoDB" id="2506773at2759"/>
<dbReference type="STRING" id="230819.A0A5C3KW17"/>
<dbReference type="GO" id="GO:0015074">
    <property type="term" value="P:DNA integration"/>
    <property type="evidence" value="ECO:0007669"/>
    <property type="project" value="InterPro"/>
</dbReference>
<dbReference type="InterPro" id="IPR052925">
    <property type="entry name" value="Phage_Integrase-like_Recomb"/>
</dbReference>
<accession>A0A5C3KW17</accession>
<proteinExistence type="predicted"/>
<keyword evidence="1" id="KW-0238">DNA-binding</keyword>
<dbReference type="GO" id="GO:0006310">
    <property type="term" value="P:DNA recombination"/>
    <property type="evidence" value="ECO:0007669"/>
    <property type="project" value="UniProtKB-KW"/>
</dbReference>
<dbReference type="Proteomes" id="UP000307440">
    <property type="component" value="Unassembled WGS sequence"/>
</dbReference>
<dbReference type="AlphaFoldDB" id="A0A5C3KW17"/>
<dbReference type="PANTHER" id="PTHR34605">
    <property type="entry name" value="PHAGE_INTEGRASE DOMAIN-CONTAINING PROTEIN"/>
    <property type="match status" value="1"/>
</dbReference>
<dbReference type="Gene3D" id="1.10.150.130">
    <property type="match status" value="1"/>
</dbReference>
<protein>
    <recommendedName>
        <fullName evidence="5">DNA breaking-rejoining enzyme</fullName>
    </recommendedName>
</protein>
<evidence type="ECO:0000313" key="4">
    <source>
        <dbReference type="Proteomes" id="UP000307440"/>
    </source>
</evidence>
<dbReference type="InterPro" id="IPR011010">
    <property type="entry name" value="DNA_brk_join_enz"/>
</dbReference>
<evidence type="ECO:0000256" key="1">
    <source>
        <dbReference type="ARBA" id="ARBA00023125"/>
    </source>
</evidence>
<organism evidence="3 4">
    <name type="scientific">Coprinopsis marcescibilis</name>
    <name type="common">Agaric fungus</name>
    <name type="synonym">Psathyrella marcescibilis</name>
    <dbReference type="NCBI Taxonomy" id="230819"/>
    <lineage>
        <taxon>Eukaryota</taxon>
        <taxon>Fungi</taxon>
        <taxon>Dikarya</taxon>
        <taxon>Basidiomycota</taxon>
        <taxon>Agaricomycotina</taxon>
        <taxon>Agaricomycetes</taxon>
        <taxon>Agaricomycetidae</taxon>
        <taxon>Agaricales</taxon>
        <taxon>Agaricineae</taxon>
        <taxon>Psathyrellaceae</taxon>
        <taxon>Coprinopsis</taxon>
    </lineage>
</organism>
<evidence type="ECO:0000256" key="2">
    <source>
        <dbReference type="ARBA" id="ARBA00023172"/>
    </source>
</evidence>
<dbReference type="InterPro" id="IPR013762">
    <property type="entry name" value="Integrase-like_cat_sf"/>
</dbReference>
<evidence type="ECO:0008006" key="5">
    <source>
        <dbReference type="Google" id="ProtNLM"/>
    </source>
</evidence>
<evidence type="ECO:0000313" key="3">
    <source>
        <dbReference type="EMBL" id="TFK24527.1"/>
    </source>
</evidence>
<dbReference type="PANTHER" id="PTHR34605:SF3">
    <property type="entry name" value="P CELL-TYPE AGGLUTINATION PROTEIN MAP4-LIKE-RELATED"/>
    <property type="match status" value="1"/>
</dbReference>
<dbReference type="InterPro" id="IPR010998">
    <property type="entry name" value="Integrase_recombinase_N"/>
</dbReference>
<dbReference type="EMBL" id="ML210199">
    <property type="protein sequence ID" value="TFK24527.1"/>
    <property type="molecule type" value="Genomic_DNA"/>
</dbReference>
<keyword evidence="2" id="KW-0233">DNA recombination</keyword>
<keyword evidence="4" id="KW-1185">Reference proteome</keyword>